<feature type="coiled-coil region" evidence="1">
    <location>
        <begin position="34"/>
        <end position="61"/>
    </location>
</feature>
<proteinExistence type="predicted"/>
<dbReference type="Gene3D" id="3.30.70.1820">
    <property type="entry name" value="L1 transposable element, RRM domain"/>
    <property type="match status" value="1"/>
</dbReference>
<sequence length="152" mass="17184">MPAGEEQDLQQILKAMQPSLTQIDGKIDSLSYRMHRMSERLDKHAERLDQAERRISDAEDGQTELNTGYTKLNKSMCSLQAKVDDSEARSRRNSFRIVGIAESTAIDNMESFVERLLIQLLRRTTFSDLLVVEMAHHSLSARPPPGAPPHPI</sequence>
<reference evidence="2" key="1">
    <citation type="journal article" date="2022" name="bioRxiv">
        <title>Sequencing and chromosome-scale assembly of the giantPleurodeles waltlgenome.</title>
        <authorList>
            <person name="Brown T."/>
            <person name="Elewa A."/>
            <person name="Iarovenko S."/>
            <person name="Subramanian E."/>
            <person name="Araus A.J."/>
            <person name="Petzold A."/>
            <person name="Susuki M."/>
            <person name="Suzuki K.-i.T."/>
            <person name="Hayashi T."/>
            <person name="Toyoda A."/>
            <person name="Oliveira C."/>
            <person name="Osipova E."/>
            <person name="Leigh N.D."/>
            <person name="Simon A."/>
            <person name="Yun M.H."/>
        </authorList>
    </citation>
    <scope>NUCLEOTIDE SEQUENCE</scope>
    <source>
        <strain evidence="2">20211129_DDA</strain>
        <tissue evidence="2">Liver</tissue>
    </source>
</reference>
<keyword evidence="1" id="KW-0175">Coiled coil</keyword>
<accession>A0AAV7NU95</accession>
<keyword evidence="3" id="KW-1185">Reference proteome</keyword>
<comment type="caution">
    <text evidence="2">The sequence shown here is derived from an EMBL/GenBank/DDBJ whole genome shotgun (WGS) entry which is preliminary data.</text>
</comment>
<protein>
    <recommendedName>
        <fullName evidence="4">t-SNARE coiled-coil homology domain-containing protein</fullName>
    </recommendedName>
</protein>
<gene>
    <name evidence="2" type="ORF">NDU88_007240</name>
</gene>
<evidence type="ECO:0000256" key="1">
    <source>
        <dbReference type="SAM" id="Coils"/>
    </source>
</evidence>
<dbReference type="InterPro" id="IPR004244">
    <property type="entry name" value="Transposase_22"/>
</dbReference>
<evidence type="ECO:0000313" key="2">
    <source>
        <dbReference type="EMBL" id="KAJ1119054.1"/>
    </source>
</evidence>
<name>A0AAV7NU95_PLEWA</name>
<organism evidence="2 3">
    <name type="scientific">Pleurodeles waltl</name>
    <name type="common">Iberian ribbed newt</name>
    <dbReference type="NCBI Taxonomy" id="8319"/>
    <lineage>
        <taxon>Eukaryota</taxon>
        <taxon>Metazoa</taxon>
        <taxon>Chordata</taxon>
        <taxon>Craniata</taxon>
        <taxon>Vertebrata</taxon>
        <taxon>Euteleostomi</taxon>
        <taxon>Amphibia</taxon>
        <taxon>Batrachia</taxon>
        <taxon>Caudata</taxon>
        <taxon>Salamandroidea</taxon>
        <taxon>Salamandridae</taxon>
        <taxon>Pleurodelinae</taxon>
        <taxon>Pleurodeles</taxon>
    </lineage>
</organism>
<dbReference type="Gene3D" id="1.20.5.340">
    <property type="match status" value="1"/>
</dbReference>
<dbReference type="EMBL" id="JANPWB010000012">
    <property type="protein sequence ID" value="KAJ1119054.1"/>
    <property type="molecule type" value="Genomic_DNA"/>
</dbReference>
<dbReference type="PANTHER" id="PTHR11505">
    <property type="entry name" value="L1 TRANSPOSABLE ELEMENT-RELATED"/>
    <property type="match status" value="1"/>
</dbReference>
<evidence type="ECO:0000313" key="3">
    <source>
        <dbReference type="Proteomes" id="UP001066276"/>
    </source>
</evidence>
<dbReference type="Proteomes" id="UP001066276">
    <property type="component" value="Chromosome 8"/>
</dbReference>
<evidence type="ECO:0008006" key="4">
    <source>
        <dbReference type="Google" id="ProtNLM"/>
    </source>
</evidence>
<dbReference type="SUPFAM" id="SSF57997">
    <property type="entry name" value="Tropomyosin"/>
    <property type="match status" value="1"/>
</dbReference>
<dbReference type="AlphaFoldDB" id="A0AAV7NU95"/>